<name>A0A1X7TLZ6_AMPQE</name>
<evidence type="ECO:0000259" key="1">
    <source>
        <dbReference type="PROSITE" id="PS50405"/>
    </source>
</evidence>
<dbReference type="OrthoDB" id="2309723at2759"/>
<organism evidence="2">
    <name type="scientific">Amphimedon queenslandica</name>
    <name type="common">Sponge</name>
    <dbReference type="NCBI Taxonomy" id="400682"/>
    <lineage>
        <taxon>Eukaryota</taxon>
        <taxon>Metazoa</taxon>
        <taxon>Porifera</taxon>
        <taxon>Demospongiae</taxon>
        <taxon>Heteroscleromorpha</taxon>
        <taxon>Haplosclerida</taxon>
        <taxon>Niphatidae</taxon>
        <taxon>Amphimedon</taxon>
    </lineage>
</organism>
<dbReference type="GO" id="GO:0004364">
    <property type="term" value="F:glutathione transferase activity"/>
    <property type="evidence" value="ECO:0007669"/>
    <property type="project" value="InterPro"/>
</dbReference>
<dbReference type="InterPro" id="IPR010987">
    <property type="entry name" value="Glutathione-S-Trfase_C-like"/>
</dbReference>
<dbReference type="GO" id="GO:0005737">
    <property type="term" value="C:cytoplasm"/>
    <property type="evidence" value="ECO:0007669"/>
    <property type="project" value="TreeGrafter"/>
</dbReference>
<dbReference type="EnsemblMetazoa" id="Aqu2.1.15854_001">
    <property type="protein sequence ID" value="Aqu2.1.15854_001"/>
    <property type="gene ID" value="Aqu2.1.15854"/>
</dbReference>
<dbReference type="eggNOG" id="KOG2903">
    <property type="taxonomic scope" value="Eukaryota"/>
</dbReference>
<proteinExistence type="predicted"/>
<dbReference type="CDD" id="cd03190">
    <property type="entry name" value="GST_C_Omega_like"/>
    <property type="match status" value="1"/>
</dbReference>
<dbReference type="InParanoid" id="A0A1X7TLZ6"/>
<dbReference type="InterPro" id="IPR047047">
    <property type="entry name" value="GST_Omega-like_C"/>
</dbReference>
<dbReference type="PANTHER" id="PTHR32419">
    <property type="entry name" value="GLUTATHIONYL-HYDROQUINONE REDUCTASE"/>
    <property type="match status" value="1"/>
</dbReference>
<reference evidence="2" key="1">
    <citation type="submission" date="2017-05" db="UniProtKB">
        <authorList>
            <consortium name="EnsemblMetazoa"/>
        </authorList>
    </citation>
    <scope>IDENTIFICATION</scope>
</reference>
<accession>A0A1X7TLZ6</accession>
<sequence length="242" mass="27705">MGPNGWRFNPAVEGATPDTVNGFSMIREVYFKVDPDYTGRFTVPVLYDKVNGTIVNNESSEIIRMLNTEFNEFCATPEAKALDLYPTDLRDTINELNEWIYPGINNGVYRAGFATAQDAYDKAVREVFESLDRVEGILSTKRYLTGPSITEADVRLYTTLVRFDPVYVGHFKCNKKRIVDYPNIWGYLRDLYNTPGFGSTTNRYHIEHHYQESHLQINPHAIVAIGPDIDYTTPHDRATKFN</sequence>
<dbReference type="InterPro" id="IPR036282">
    <property type="entry name" value="Glutathione-S-Trfase_C_sf"/>
</dbReference>
<feature type="domain" description="GST C-terminal" evidence="1">
    <location>
        <begin position="86"/>
        <end position="221"/>
    </location>
</feature>
<protein>
    <recommendedName>
        <fullName evidence="1">GST C-terminal domain-containing protein</fullName>
    </recommendedName>
</protein>
<dbReference type="Pfam" id="PF13410">
    <property type="entry name" value="GST_C_2"/>
    <property type="match status" value="1"/>
</dbReference>
<evidence type="ECO:0000313" key="2">
    <source>
        <dbReference type="EnsemblMetazoa" id="Aqu2.1.15854_001"/>
    </source>
</evidence>
<dbReference type="Gene3D" id="1.20.1050.10">
    <property type="match status" value="1"/>
</dbReference>
<dbReference type="STRING" id="400682.A0A1X7TLZ6"/>
<dbReference type="PANTHER" id="PTHR32419:SF6">
    <property type="entry name" value="GLUTATHIONE S-TRANSFERASE OMEGA-LIKE 1-RELATED"/>
    <property type="match status" value="1"/>
</dbReference>
<dbReference type="Gene3D" id="3.40.30.10">
    <property type="entry name" value="Glutaredoxin"/>
    <property type="match status" value="1"/>
</dbReference>
<dbReference type="PROSITE" id="PS50405">
    <property type="entry name" value="GST_CTER"/>
    <property type="match status" value="1"/>
</dbReference>
<dbReference type="SUPFAM" id="SSF47616">
    <property type="entry name" value="GST C-terminal domain-like"/>
    <property type="match status" value="1"/>
</dbReference>
<dbReference type="AlphaFoldDB" id="A0A1X7TLZ6"/>
<dbReference type="InterPro" id="IPR016639">
    <property type="entry name" value="GST_Omega/GSH"/>
</dbReference>